<evidence type="ECO:0000256" key="6">
    <source>
        <dbReference type="PIRSR" id="PIRSR000185-3"/>
    </source>
</evidence>
<dbReference type="Pfam" id="PF00208">
    <property type="entry name" value="ELFV_dehydrog"/>
    <property type="match status" value="1"/>
</dbReference>
<keyword evidence="2 3" id="KW-0560">Oxidoreductase</keyword>
<dbReference type="AlphaFoldDB" id="A0A2N0VG29"/>
<accession>A0A2N0VG29</accession>
<evidence type="ECO:0000256" key="2">
    <source>
        <dbReference type="ARBA" id="ARBA00023002"/>
    </source>
</evidence>
<feature type="binding site" evidence="5">
    <location>
        <position position="88"/>
    </location>
    <ligand>
        <name>substrate</name>
    </ligand>
</feature>
<dbReference type="GO" id="GO:0006538">
    <property type="term" value="P:L-glutamate catabolic process"/>
    <property type="evidence" value="ECO:0007669"/>
    <property type="project" value="TreeGrafter"/>
</dbReference>
<dbReference type="GO" id="GO:0004352">
    <property type="term" value="F:glutamate dehydrogenase (NAD+) activity"/>
    <property type="evidence" value="ECO:0007669"/>
    <property type="project" value="TreeGrafter"/>
</dbReference>
<dbReference type="InterPro" id="IPR036291">
    <property type="entry name" value="NAD(P)-bd_dom_sf"/>
</dbReference>
<evidence type="ECO:0000256" key="7">
    <source>
        <dbReference type="RuleBase" id="RU004417"/>
    </source>
</evidence>
<evidence type="ECO:0000313" key="10">
    <source>
        <dbReference type="EMBL" id="PKD43143.1"/>
    </source>
</evidence>
<feature type="binding site" evidence="5">
    <location>
        <position position="368"/>
    </location>
    <ligand>
        <name>substrate</name>
    </ligand>
</feature>
<evidence type="ECO:0000313" key="11">
    <source>
        <dbReference type="Proteomes" id="UP000233398"/>
    </source>
</evidence>
<dbReference type="InterPro" id="IPR033524">
    <property type="entry name" value="Glu/Leu/Phe/Val_DH_AS"/>
</dbReference>
<dbReference type="Gene3D" id="3.40.50.720">
    <property type="entry name" value="NAD(P)-binding Rossmann-like Domain"/>
    <property type="match status" value="1"/>
</dbReference>
<evidence type="ECO:0000256" key="8">
    <source>
        <dbReference type="SAM" id="MobiDB-lite"/>
    </source>
</evidence>
<dbReference type="Pfam" id="PF02812">
    <property type="entry name" value="ELFV_dehydrog_N"/>
    <property type="match status" value="1"/>
</dbReference>
<comment type="caution">
    <text evidence="10">The sequence shown here is derived from an EMBL/GenBank/DDBJ whole genome shotgun (WGS) entry which is preliminary data.</text>
</comment>
<dbReference type="InterPro" id="IPR014362">
    <property type="entry name" value="Glu_DH"/>
</dbReference>
<dbReference type="Proteomes" id="UP000233398">
    <property type="component" value="Unassembled WGS sequence"/>
</dbReference>
<feature type="domain" description="Glutamate/phenylalanine/leucine/valine/L-tryptophan dehydrogenase C-terminal" evidence="9">
    <location>
        <begin position="201"/>
        <end position="432"/>
    </location>
</feature>
<dbReference type="EMBL" id="PISP01000003">
    <property type="protein sequence ID" value="PKD43143.1"/>
    <property type="molecule type" value="Genomic_DNA"/>
</dbReference>
<name>A0A2N0VG29_9BACT</name>
<dbReference type="SMART" id="SM00839">
    <property type="entry name" value="ELFV_dehydrog"/>
    <property type="match status" value="1"/>
</dbReference>
<evidence type="ECO:0000259" key="9">
    <source>
        <dbReference type="SMART" id="SM00839"/>
    </source>
</evidence>
<dbReference type="CDD" id="cd01076">
    <property type="entry name" value="NAD_bind_1_Glu_DH"/>
    <property type="match status" value="1"/>
</dbReference>
<evidence type="ECO:0000256" key="3">
    <source>
        <dbReference type="PIRNR" id="PIRNR000185"/>
    </source>
</evidence>
<sequence length="435" mass="48124">MSSKKDSSNSNFYKEPGPKLSAESPFESMMERFRFAADILKLDEGMFQYLASPVKQVIVSIPVVMDNGEIKVFEGYRVIHDNVLGPSKGGIRYAPDVNLDEVKALASWMTWKCAVVNVPFGGAKGGVRCNPKDLSKTELERLTRRYTAALLEVFGPDKDIPAPDMNTNEQVMAWIMDTYSMNAQRTETAVVTGKPIILGGSQGRKEATGRGVVTVTLAALNKMGIMPNKTKVAVQGFGNVGSVSAQLMYEQGAKIIAVSDISGGYYREEGLDIPKMIEYSQNNGYSLEGYENAQKISNDELLELECDVLIPAAKEDQINRENAHKIRAKIISEGANGPVTANADAILEQNGVMVIPDILANAGGVTVSYFEWVQDRQGYFWTEERVNRRLNRMMRNAFDNLYGVSEEYNITLRQAAYVYAINRVATTLKLRGIYA</sequence>
<dbReference type="SUPFAM" id="SSF53223">
    <property type="entry name" value="Aminoacid dehydrogenase-like, N-terminal domain"/>
    <property type="match status" value="1"/>
</dbReference>
<reference evidence="10 11" key="1">
    <citation type="submission" date="2017-11" db="EMBL/GenBank/DDBJ databases">
        <title>Rhodohalobacter 15182 sp. nov., isolated from a salt lake.</title>
        <authorList>
            <person name="Han S."/>
        </authorList>
    </citation>
    <scope>NUCLEOTIDE SEQUENCE [LARGE SCALE GENOMIC DNA]</scope>
    <source>
        <strain evidence="10 11">15182</strain>
    </source>
</reference>
<dbReference type="InterPro" id="IPR006096">
    <property type="entry name" value="Glu/Leu/Phe/Val/Trp_DH_C"/>
</dbReference>
<dbReference type="SUPFAM" id="SSF51735">
    <property type="entry name" value="NAD(P)-binding Rossmann-fold domains"/>
    <property type="match status" value="1"/>
</dbReference>
<dbReference type="PANTHER" id="PTHR11606">
    <property type="entry name" value="GLUTAMATE DEHYDROGENASE"/>
    <property type="match status" value="1"/>
</dbReference>
<feature type="region of interest" description="Disordered" evidence="8">
    <location>
        <begin position="1"/>
        <end position="23"/>
    </location>
</feature>
<dbReference type="InterPro" id="IPR006097">
    <property type="entry name" value="Glu/Leu/Phe/Val/Trp_DH_dimer"/>
</dbReference>
<keyword evidence="11" id="KW-1185">Reference proteome</keyword>
<dbReference type="PIRSF" id="PIRSF000185">
    <property type="entry name" value="Glu_DH"/>
    <property type="match status" value="1"/>
</dbReference>
<dbReference type="PROSITE" id="PS00074">
    <property type="entry name" value="GLFV_DEHYDROGENASE"/>
    <property type="match status" value="1"/>
</dbReference>
<feature type="binding site" evidence="5">
    <location>
        <position position="208"/>
    </location>
    <ligand>
        <name>NAD(+)</name>
        <dbReference type="ChEBI" id="CHEBI:57540"/>
    </ligand>
</feature>
<dbReference type="PRINTS" id="PR00082">
    <property type="entry name" value="GLFDHDRGNASE"/>
</dbReference>
<gene>
    <name evidence="10" type="ORF">CWD77_10985</name>
</gene>
<keyword evidence="5" id="KW-0520">NAD</keyword>
<dbReference type="OrthoDB" id="9803297at2"/>
<dbReference type="RefSeq" id="WP_101073617.1">
    <property type="nucleotide sequence ID" value="NZ_PISP01000003.1"/>
</dbReference>
<feature type="binding site" evidence="5">
    <location>
        <position position="112"/>
    </location>
    <ligand>
        <name>substrate</name>
    </ligand>
</feature>
<organism evidence="10 11">
    <name type="scientific">Rhodohalobacter barkolensis</name>
    <dbReference type="NCBI Taxonomy" id="2053187"/>
    <lineage>
        <taxon>Bacteria</taxon>
        <taxon>Pseudomonadati</taxon>
        <taxon>Balneolota</taxon>
        <taxon>Balneolia</taxon>
        <taxon>Balneolales</taxon>
        <taxon>Balneolaceae</taxon>
        <taxon>Rhodohalobacter</taxon>
    </lineage>
</organism>
<dbReference type="InterPro" id="IPR006095">
    <property type="entry name" value="Glu/Leu/Phe/Val/Trp_DH"/>
</dbReference>
<dbReference type="InterPro" id="IPR046346">
    <property type="entry name" value="Aminoacid_DH-like_N_sf"/>
</dbReference>
<dbReference type="Gene3D" id="3.40.50.10860">
    <property type="entry name" value="Leucine Dehydrogenase, chain A, domain 1"/>
    <property type="match status" value="1"/>
</dbReference>
<keyword evidence="5" id="KW-0547">Nucleotide-binding</keyword>
<evidence type="ECO:0000256" key="5">
    <source>
        <dbReference type="PIRSR" id="PIRSR000185-2"/>
    </source>
</evidence>
<feature type="site" description="Important for catalysis" evidence="6">
    <location>
        <position position="164"/>
    </location>
</feature>
<evidence type="ECO:0000256" key="1">
    <source>
        <dbReference type="ARBA" id="ARBA00006382"/>
    </source>
</evidence>
<dbReference type="FunFam" id="3.40.50.10860:FF:000003">
    <property type="entry name" value="Glutamate dehydrogenase"/>
    <property type="match status" value="1"/>
</dbReference>
<protein>
    <recommendedName>
        <fullName evidence="3">Glutamate dehydrogenase</fullName>
    </recommendedName>
</protein>
<dbReference type="PANTHER" id="PTHR11606:SF13">
    <property type="entry name" value="GLUTAMATE DEHYDROGENASE 1, MITOCHONDRIAL"/>
    <property type="match status" value="1"/>
</dbReference>
<proteinExistence type="inferred from homology"/>
<comment type="similarity">
    <text evidence="1 3 7">Belongs to the Glu/Leu/Phe/Val dehydrogenases family.</text>
</comment>
<feature type="active site" description="Proton donor" evidence="4">
    <location>
        <position position="124"/>
    </location>
</feature>
<feature type="binding site" evidence="5">
    <location>
        <position position="239"/>
    </location>
    <ligand>
        <name>NAD(+)</name>
        <dbReference type="ChEBI" id="CHEBI:57540"/>
    </ligand>
</feature>
<evidence type="ECO:0000256" key="4">
    <source>
        <dbReference type="PIRSR" id="PIRSR000185-1"/>
    </source>
</evidence>
<dbReference type="GO" id="GO:0000166">
    <property type="term" value="F:nucleotide binding"/>
    <property type="evidence" value="ECO:0007669"/>
    <property type="project" value="UniProtKB-KW"/>
</dbReference>
<dbReference type="InterPro" id="IPR033922">
    <property type="entry name" value="NAD_bind_Glu_DH"/>
</dbReference>